<dbReference type="EMBL" id="BAABAK010000009">
    <property type="protein sequence ID" value="GAA3964930.1"/>
    <property type="molecule type" value="Genomic_DNA"/>
</dbReference>
<keyword evidence="1 2" id="KW-0597">Phosphoprotein</keyword>
<feature type="domain" description="Response regulatory" evidence="3">
    <location>
        <begin position="4"/>
        <end position="118"/>
    </location>
</feature>
<comment type="caution">
    <text evidence="4">The sequence shown here is derived from an EMBL/GenBank/DDBJ whole genome shotgun (WGS) entry which is preliminary data.</text>
</comment>
<accession>A0ABP7PFY1</accession>
<dbReference type="PANTHER" id="PTHR44591:SF3">
    <property type="entry name" value="RESPONSE REGULATORY DOMAIN-CONTAINING PROTEIN"/>
    <property type="match status" value="1"/>
</dbReference>
<dbReference type="InterPro" id="IPR050595">
    <property type="entry name" value="Bact_response_regulator"/>
</dbReference>
<evidence type="ECO:0000256" key="1">
    <source>
        <dbReference type="ARBA" id="ARBA00022553"/>
    </source>
</evidence>
<name>A0ABP7PFY1_9SPHI</name>
<dbReference type="Gene3D" id="3.40.50.2300">
    <property type="match status" value="1"/>
</dbReference>
<keyword evidence="5" id="KW-1185">Reference proteome</keyword>
<dbReference type="SUPFAM" id="SSF52172">
    <property type="entry name" value="CheY-like"/>
    <property type="match status" value="1"/>
</dbReference>
<protein>
    <recommendedName>
        <fullName evidence="3">Response regulatory domain-containing protein</fullName>
    </recommendedName>
</protein>
<feature type="modified residue" description="4-aspartylphosphate" evidence="2">
    <location>
        <position position="53"/>
    </location>
</feature>
<evidence type="ECO:0000259" key="3">
    <source>
        <dbReference type="PROSITE" id="PS50110"/>
    </source>
</evidence>
<dbReference type="CDD" id="cd00156">
    <property type="entry name" value="REC"/>
    <property type="match status" value="1"/>
</dbReference>
<dbReference type="InterPro" id="IPR001789">
    <property type="entry name" value="Sig_transdc_resp-reg_receiver"/>
</dbReference>
<gene>
    <name evidence="4" type="ORF">GCM10022246_17550</name>
</gene>
<dbReference type="RefSeq" id="WP_344766338.1">
    <property type="nucleotide sequence ID" value="NZ_BAABAK010000009.1"/>
</dbReference>
<reference evidence="5" key="1">
    <citation type="journal article" date="2019" name="Int. J. Syst. Evol. Microbiol.">
        <title>The Global Catalogue of Microorganisms (GCM) 10K type strain sequencing project: providing services to taxonomists for standard genome sequencing and annotation.</title>
        <authorList>
            <consortium name="The Broad Institute Genomics Platform"/>
            <consortium name="The Broad Institute Genome Sequencing Center for Infectious Disease"/>
            <person name="Wu L."/>
            <person name="Ma J."/>
        </authorList>
    </citation>
    <scope>NUCLEOTIDE SEQUENCE [LARGE SCALE GENOMIC DNA]</scope>
    <source>
        <strain evidence="5">JCM 17338</strain>
    </source>
</reference>
<dbReference type="InterPro" id="IPR011006">
    <property type="entry name" value="CheY-like_superfamily"/>
</dbReference>
<sequence length="125" mass="14180">MGKNILVVEDNEDIREIIGLLLNEEQYEVHLCEDAGSFRKEIFQRRPDMVILDVMLPDGNGIDLCCEIKSDYRTGHIPVLMMSAHSTLGEIRKKCEADDFISKPFDISRFIDKVTILVGPGNLNN</sequence>
<evidence type="ECO:0000313" key="4">
    <source>
        <dbReference type="EMBL" id="GAA3964930.1"/>
    </source>
</evidence>
<dbReference type="Pfam" id="PF00072">
    <property type="entry name" value="Response_reg"/>
    <property type="match status" value="1"/>
</dbReference>
<dbReference type="SMART" id="SM00448">
    <property type="entry name" value="REC"/>
    <property type="match status" value="1"/>
</dbReference>
<dbReference type="PROSITE" id="PS50110">
    <property type="entry name" value="RESPONSE_REGULATORY"/>
    <property type="match status" value="1"/>
</dbReference>
<evidence type="ECO:0000256" key="2">
    <source>
        <dbReference type="PROSITE-ProRule" id="PRU00169"/>
    </source>
</evidence>
<proteinExistence type="predicted"/>
<dbReference type="Proteomes" id="UP001501081">
    <property type="component" value="Unassembled WGS sequence"/>
</dbReference>
<evidence type="ECO:0000313" key="5">
    <source>
        <dbReference type="Proteomes" id="UP001501081"/>
    </source>
</evidence>
<organism evidence="4 5">
    <name type="scientific">Pedobacter ginsengiterrae</name>
    <dbReference type="NCBI Taxonomy" id="871696"/>
    <lineage>
        <taxon>Bacteria</taxon>
        <taxon>Pseudomonadati</taxon>
        <taxon>Bacteroidota</taxon>
        <taxon>Sphingobacteriia</taxon>
        <taxon>Sphingobacteriales</taxon>
        <taxon>Sphingobacteriaceae</taxon>
        <taxon>Pedobacter</taxon>
    </lineage>
</organism>
<dbReference type="PANTHER" id="PTHR44591">
    <property type="entry name" value="STRESS RESPONSE REGULATOR PROTEIN 1"/>
    <property type="match status" value="1"/>
</dbReference>